<protein>
    <submittedName>
        <fullName evidence="1">Uncharacterized protein</fullName>
    </submittedName>
</protein>
<evidence type="ECO:0000313" key="1">
    <source>
        <dbReference type="EMBL" id="KLU26754.1"/>
    </source>
</evidence>
<keyword evidence="2" id="KW-1185">Reference proteome</keyword>
<sequence length="122" mass="13699">MGVELAIQASNQSTFSLHHFADTVMVKMELTRGGKWVIMGRATMWNFDGDVQGATAKIIHDTNVVIDQVQMWLLGGERTCMYLQSCFVAKEREVIALECNTYKGEASFGSLIAFRVDDIQFQ</sequence>
<dbReference type="EMBL" id="AEJF01000062">
    <property type="protein sequence ID" value="KLU26754.1"/>
    <property type="molecule type" value="Genomic_DNA"/>
</dbReference>
<proteinExistence type="predicted"/>
<dbReference type="PATRIC" id="fig|908627.4.peg.1834"/>
<dbReference type="RefSeq" id="WP_047846130.1">
    <property type="nucleotide sequence ID" value="NZ_AEJF01000062.1"/>
</dbReference>
<name>A0A0J1D1Z9_9BURK</name>
<comment type="caution">
    <text evidence="1">The sequence shown here is derived from an EMBL/GenBank/DDBJ whole genome shotgun (WGS) entry which is preliminary data.</text>
</comment>
<organism evidence="1 2">
    <name type="scientific">Caballeronia mineralivorans PML1(12)</name>
    <dbReference type="NCBI Taxonomy" id="908627"/>
    <lineage>
        <taxon>Bacteria</taxon>
        <taxon>Pseudomonadati</taxon>
        <taxon>Pseudomonadota</taxon>
        <taxon>Betaproteobacteria</taxon>
        <taxon>Burkholderiales</taxon>
        <taxon>Burkholderiaceae</taxon>
        <taxon>Caballeronia</taxon>
    </lineage>
</organism>
<dbReference type="Proteomes" id="UP000035963">
    <property type="component" value="Unassembled WGS sequence"/>
</dbReference>
<accession>A0A0J1D1Z9</accession>
<dbReference type="AlphaFoldDB" id="A0A0J1D1Z9"/>
<reference evidence="1 2" key="1">
    <citation type="journal article" date="2015" name="Genome Announc.">
        <title>Draft Genome Sequence of Burkholderia sp. Strain PML1(12), an Ectomycorrhizosphere-Inhabiting Bacterium with Effective Mineral-Weathering Ability.</title>
        <authorList>
            <person name="Uroz S."/>
            <person name="Oger P."/>
        </authorList>
    </citation>
    <scope>NUCLEOTIDE SEQUENCE [LARGE SCALE GENOMIC DNA]</scope>
    <source>
        <strain evidence="2">PML1(12)</strain>
    </source>
</reference>
<evidence type="ECO:0000313" key="2">
    <source>
        <dbReference type="Proteomes" id="UP000035963"/>
    </source>
</evidence>
<dbReference type="OrthoDB" id="4723285at2"/>
<gene>
    <name evidence="1" type="ORF">EOS_08300</name>
</gene>